<dbReference type="GO" id="GO:0005886">
    <property type="term" value="C:plasma membrane"/>
    <property type="evidence" value="ECO:0007669"/>
    <property type="project" value="UniProtKB-SubCell"/>
</dbReference>
<protein>
    <recommendedName>
        <fullName evidence="4">Flagellar motor switch protein FliM</fullName>
    </recommendedName>
</protein>
<accession>A0A178IHF1</accession>
<evidence type="ECO:0000313" key="12">
    <source>
        <dbReference type="EMBL" id="OAM88627.1"/>
    </source>
</evidence>
<dbReference type="PRINTS" id="PR00955">
    <property type="entry name" value="FLGMOTORFLIM"/>
</dbReference>
<keyword evidence="5" id="KW-1003">Cell membrane</keyword>
<evidence type="ECO:0000256" key="4">
    <source>
        <dbReference type="ARBA" id="ARBA00021898"/>
    </source>
</evidence>
<dbReference type="Pfam" id="PF02154">
    <property type="entry name" value="FliM"/>
    <property type="match status" value="1"/>
</dbReference>
<comment type="caution">
    <text evidence="12">The sequence shown here is derived from an EMBL/GenBank/DDBJ whole genome shotgun (WGS) entry which is preliminary data.</text>
</comment>
<dbReference type="InterPro" id="IPR036429">
    <property type="entry name" value="SpoA-like_sf"/>
</dbReference>
<keyword evidence="8" id="KW-0472">Membrane</keyword>
<gene>
    <name evidence="12" type="ORF">AW736_16315</name>
</gene>
<keyword evidence="7" id="KW-0283">Flagellar rotation</keyword>
<keyword evidence="6" id="KW-0145">Chemotaxis</keyword>
<dbReference type="AlphaFoldDB" id="A0A178IHF1"/>
<evidence type="ECO:0000256" key="7">
    <source>
        <dbReference type="ARBA" id="ARBA00022779"/>
    </source>
</evidence>
<dbReference type="SUPFAM" id="SSF103039">
    <property type="entry name" value="CheC-like"/>
    <property type="match status" value="1"/>
</dbReference>
<dbReference type="InterPro" id="IPR001543">
    <property type="entry name" value="FliN-like_C"/>
</dbReference>
<dbReference type="Gene3D" id="3.40.1550.10">
    <property type="entry name" value="CheC-like"/>
    <property type="match status" value="1"/>
</dbReference>
<evidence type="ECO:0000256" key="2">
    <source>
        <dbReference type="ARBA" id="ARBA00004202"/>
    </source>
</evidence>
<keyword evidence="13" id="KW-1185">Reference proteome</keyword>
<evidence type="ECO:0000256" key="5">
    <source>
        <dbReference type="ARBA" id="ARBA00022475"/>
    </source>
</evidence>
<keyword evidence="9" id="KW-0975">Bacterial flagellum</keyword>
<keyword evidence="12" id="KW-0969">Cilium</keyword>
<comment type="similarity">
    <text evidence="3">Belongs to the FliM family.</text>
</comment>
<evidence type="ECO:0000313" key="13">
    <source>
        <dbReference type="Proteomes" id="UP000078486"/>
    </source>
</evidence>
<feature type="domain" description="Flagellar motor switch protein FliN-like C-terminal" evidence="11">
    <location>
        <begin position="266"/>
        <end position="333"/>
    </location>
</feature>
<dbReference type="GO" id="GO:0050918">
    <property type="term" value="P:positive chemotaxis"/>
    <property type="evidence" value="ECO:0007669"/>
    <property type="project" value="TreeGrafter"/>
</dbReference>
<dbReference type="InterPro" id="IPR001689">
    <property type="entry name" value="Flag_FliM"/>
</dbReference>
<dbReference type="OrthoDB" id="5241113at2"/>
<dbReference type="Proteomes" id="UP000078486">
    <property type="component" value="Unassembled WGS sequence"/>
</dbReference>
<dbReference type="Pfam" id="PF01052">
    <property type="entry name" value="FliMN_C"/>
    <property type="match status" value="1"/>
</dbReference>
<dbReference type="GO" id="GO:0009425">
    <property type="term" value="C:bacterial-type flagellum basal body"/>
    <property type="evidence" value="ECO:0007669"/>
    <property type="project" value="UniProtKB-SubCell"/>
</dbReference>
<dbReference type="CDD" id="cd17908">
    <property type="entry name" value="FliM"/>
    <property type="match status" value="1"/>
</dbReference>
<evidence type="ECO:0000259" key="11">
    <source>
        <dbReference type="Pfam" id="PF01052"/>
    </source>
</evidence>
<dbReference type="SUPFAM" id="SSF101801">
    <property type="entry name" value="Surface presentation of antigens (SPOA)"/>
    <property type="match status" value="1"/>
</dbReference>
<proteinExistence type="inferred from homology"/>
<keyword evidence="12" id="KW-0282">Flagellum</keyword>
<dbReference type="STRING" id="1184151.AW736_16315"/>
<dbReference type="GO" id="GO:0071978">
    <property type="term" value="P:bacterial-type flagellum-dependent swarming motility"/>
    <property type="evidence" value="ECO:0007669"/>
    <property type="project" value="TreeGrafter"/>
</dbReference>
<evidence type="ECO:0000256" key="1">
    <source>
        <dbReference type="ARBA" id="ARBA00004117"/>
    </source>
</evidence>
<dbReference type="InterPro" id="IPR028976">
    <property type="entry name" value="CheC-like_sf"/>
</dbReference>
<comment type="function">
    <text evidence="10">FliM is one of three proteins (FliG, FliN, FliM) that forms the rotor-mounted switch complex (C ring), located at the base of the basal body. This complex interacts with the CheY and CheZ chemotaxis proteins, in addition to contacting components of the motor that determine the direction of flagellar rotation.</text>
</comment>
<dbReference type="EMBL" id="LRRQ01000126">
    <property type="protein sequence ID" value="OAM88627.1"/>
    <property type="molecule type" value="Genomic_DNA"/>
</dbReference>
<evidence type="ECO:0000256" key="9">
    <source>
        <dbReference type="ARBA" id="ARBA00023143"/>
    </source>
</evidence>
<evidence type="ECO:0000256" key="3">
    <source>
        <dbReference type="ARBA" id="ARBA00011049"/>
    </source>
</evidence>
<keyword evidence="12" id="KW-0966">Cell projection</keyword>
<comment type="subcellular location">
    <subcellularLocation>
        <location evidence="1">Bacterial flagellum basal body</location>
    </subcellularLocation>
    <subcellularLocation>
        <location evidence="2">Cell membrane</location>
        <topology evidence="2">Peripheral membrane protein</topology>
    </subcellularLocation>
</comment>
<dbReference type="PANTHER" id="PTHR30034">
    <property type="entry name" value="FLAGELLAR MOTOR SWITCH PROTEIN FLIM"/>
    <property type="match status" value="1"/>
</dbReference>
<dbReference type="PIRSF" id="PIRSF002888">
    <property type="entry name" value="FliM"/>
    <property type="match status" value="1"/>
</dbReference>
<evidence type="ECO:0000256" key="6">
    <source>
        <dbReference type="ARBA" id="ARBA00022500"/>
    </source>
</evidence>
<dbReference type="GO" id="GO:0003774">
    <property type="term" value="F:cytoskeletal motor activity"/>
    <property type="evidence" value="ECO:0007669"/>
    <property type="project" value="InterPro"/>
</dbReference>
<name>A0A178IHF1_9BACT</name>
<dbReference type="PANTHER" id="PTHR30034:SF6">
    <property type="entry name" value="YOP PROTEINS TRANSLOCATION PROTEIN Q"/>
    <property type="match status" value="1"/>
</dbReference>
<organism evidence="12 13">
    <name type="scientific">Termitidicoccus mucosus</name>
    <dbReference type="NCBI Taxonomy" id="1184151"/>
    <lineage>
        <taxon>Bacteria</taxon>
        <taxon>Pseudomonadati</taxon>
        <taxon>Verrucomicrobiota</taxon>
        <taxon>Opitutia</taxon>
        <taxon>Opitutales</taxon>
        <taxon>Opitutaceae</taxon>
        <taxon>Termitidicoccus</taxon>
    </lineage>
</organism>
<evidence type="ECO:0000256" key="10">
    <source>
        <dbReference type="ARBA" id="ARBA00025044"/>
    </source>
</evidence>
<evidence type="ECO:0000256" key="8">
    <source>
        <dbReference type="ARBA" id="ARBA00023136"/>
    </source>
</evidence>
<sequence length="350" mass="39532">MAEDPHNGPIDALDQSEIDRLLAQTTEAEKPPVFCSDGRRAAPNAKFRIEAYDFRNPVFLTEVELRRLRLLHEDFIRYLSARLSLFLRMECGLKMARLTTLSYSKFTESLPSPTHICLFKAEPLRGIGVLDINPRLALTLVDRMLGGRGHSVKAERYLTEIEIALLEDIILIVLEEWCGQWKAEQSFRPQIVGHENNGRFLQTSPRDAIVLALALEMNFGDCAEQLQLGIPYYTIEPMVRSMQARRQREASSGGVAKKTEWKPACEDIAMDVRAQWNAWEMPLRELLSLRVGDVLELPAEILGDTRLLLENTEKFVGTVGIEGDHVAVKIKQPLFTSDTAEAPAYGRQDA</sequence>
<dbReference type="Gene3D" id="2.30.330.10">
    <property type="entry name" value="SpoA-like"/>
    <property type="match status" value="1"/>
</dbReference>
<reference evidence="12 13" key="1">
    <citation type="submission" date="2016-01" db="EMBL/GenBank/DDBJ databases">
        <title>High potential of lignocellulose degradation of a new Verrucomicrobia species.</title>
        <authorList>
            <person name="Wang Y."/>
            <person name="Shi Y."/>
            <person name="Qiu Z."/>
            <person name="Liu S."/>
            <person name="Yang H."/>
        </authorList>
    </citation>
    <scope>NUCLEOTIDE SEQUENCE [LARGE SCALE GENOMIC DNA]</scope>
    <source>
        <strain evidence="12 13">TSB47</strain>
    </source>
</reference>
<dbReference type="RefSeq" id="WP_068771361.1">
    <property type="nucleotide sequence ID" value="NZ_CP109796.1"/>
</dbReference>